<dbReference type="InterPro" id="IPR017871">
    <property type="entry name" value="ABC_transporter-like_CS"/>
</dbReference>
<dbReference type="EMBL" id="WNDQ01000041">
    <property type="protein sequence ID" value="KAF1020112.1"/>
    <property type="molecule type" value="Genomic_DNA"/>
</dbReference>
<evidence type="ECO:0000313" key="12">
    <source>
        <dbReference type="EMBL" id="KAF1020112.1"/>
    </source>
</evidence>
<keyword evidence="8 9" id="KW-0472">Membrane</keyword>
<dbReference type="AlphaFoldDB" id="A0A7V8FMK4"/>
<dbReference type="PROSITE" id="PS50893">
    <property type="entry name" value="ABC_TRANSPORTER_2"/>
    <property type="match status" value="1"/>
</dbReference>
<evidence type="ECO:0000256" key="6">
    <source>
        <dbReference type="ARBA" id="ARBA00022840"/>
    </source>
</evidence>
<evidence type="ECO:0000256" key="1">
    <source>
        <dbReference type="ARBA" id="ARBA00004651"/>
    </source>
</evidence>
<feature type="transmembrane region" description="Helical" evidence="9">
    <location>
        <begin position="80"/>
        <end position="97"/>
    </location>
</feature>
<protein>
    <submittedName>
        <fullName evidence="12">Putative multidrug export ATP-binding/permease protein</fullName>
    </submittedName>
</protein>
<dbReference type="Gene3D" id="1.20.1560.10">
    <property type="entry name" value="ABC transporter type 1, transmembrane domain"/>
    <property type="match status" value="1"/>
</dbReference>
<dbReference type="InterPro" id="IPR003593">
    <property type="entry name" value="AAA+_ATPase"/>
</dbReference>
<keyword evidence="3" id="KW-1003">Cell membrane</keyword>
<dbReference type="SUPFAM" id="SSF52540">
    <property type="entry name" value="P-loop containing nucleoside triphosphate hydrolases"/>
    <property type="match status" value="1"/>
</dbReference>
<dbReference type="Proteomes" id="UP000461670">
    <property type="component" value="Unassembled WGS sequence"/>
</dbReference>
<dbReference type="PANTHER" id="PTHR24221:SF203">
    <property type="entry name" value="ATP-BINDING_PERMEASE FUSION ABC TRANSPORTER-RELATED"/>
    <property type="match status" value="1"/>
</dbReference>
<dbReference type="SMART" id="SM00382">
    <property type="entry name" value="AAA"/>
    <property type="match status" value="1"/>
</dbReference>
<comment type="caution">
    <text evidence="12">The sequence shown here is derived from an EMBL/GenBank/DDBJ whole genome shotgun (WGS) entry which is preliminary data.</text>
</comment>
<evidence type="ECO:0000256" key="8">
    <source>
        <dbReference type="ARBA" id="ARBA00023136"/>
    </source>
</evidence>
<gene>
    <name evidence="12" type="ORF">GAK30_02711</name>
</gene>
<keyword evidence="2" id="KW-0813">Transport</keyword>
<dbReference type="GO" id="GO:0034040">
    <property type="term" value="F:ATPase-coupled lipid transmembrane transporter activity"/>
    <property type="evidence" value="ECO:0007669"/>
    <property type="project" value="TreeGrafter"/>
</dbReference>
<evidence type="ECO:0000256" key="2">
    <source>
        <dbReference type="ARBA" id="ARBA00022448"/>
    </source>
</evidence>
<comment type="subcellular location">
    <subcellularLocation>
        <location evidence="1">Cell membrane</location>
        <topology evidence="1">Multi-pass membrane protein</topology>
    </subcellularLocation>
</comment>
<feature type="transmembrane region" description="Helical" evidence="9">
    <location>
        <begin position="268"/>
        <end position="291"/>
    </location>
</feature>
<evidence type="ECO:0000259" key="10">
    <source>
        <dbReference type="PROSITE" id="PS50893"/>
    </source>
</evidence>
<dbReference type="InterPro" id="IPR039421">
    <property type="entry name" value="Type_1_exporter"/>
</dbReference>
<dbReference type="InterPro" id="IPR036640">
    <property type="entry name" value="ABC1_TM_sf"/>
</dbReference>
<dbReference type="SUPFAM" id="SSF90123">
    <property type="entry name" value="ABC transporter transmembrane region"/>
    <property type="match status" value="1"/>
</dbReference>
<feature type="domain" description="ABC transporter" evidence="10">
    <location>
        <begin position="361"/>
        <end position="600"/>
    </location>
</feature>
<dbReference type="PANTHER" id="PTHR24221">
    <property type="entry name" value="ATP-BINDING CASSETTE SUB-FAMILY B"/>
    <property type="match status" value="1"/>
</dbReference>
<proteinExistence type="predicted"/>
<dbReference type="PROSITE" id="PS00211">
    <property type="entry name" value="ABC_TRANSPORTER_1"/>
    <property type="match status" value="1"/>
</dbReference>
<dbReference type="Pfam" id="PF00664">
    <property type="entry name" value="ABC_membrane"/>
    <property type="match status" value="1"/>
</dbReference>
<dbReference type="InterPro" id="IPR027417">
    <property type="entry name" value="P-loop_NTPase"/>
</dbReference>
<feature type="domain" description="ABC transmembrane type-1" evidence="11">
    <location>
        <begin position="40"/>
        <end position="327"/>
    </location>
</feature>
<dbReference type="GO" id="GO:0005524">
    <property type="term" value="F:ATP binding"/>
    <property type="evidence" value="ECO:0007669"/>
    <property type="project" value="UniProtKB-KW"/>
</dbReference>
<dbReference type="GO" id="GO:0140359">
    <property type="term" value="F:ABC-type transporter activity"/>
    <property type="evidence" value="ECO:0007669"/>
    <property type="project" value="InterPro"/>
</dbReference>
<keyword evidence="4 9" id="KW-0812">Transmembrane</keyword>
<reference evidence="13" key="1">
    <citation type="journal article" date="2020" name="MBio">
        <title>Horizontal gene transfer to a defensive symbiont with a reduced genome amongst a multipartite beetle microbiome.</title>
        <authorList>
            <person name="Waterworth S.C."/>
            <person name="Florez L.V."/>
            <person name="Rees E.R."/>
            <person name="Hertweck C."/>
            <person name="Kaltenpoth M."/>
            <person name="Kwan J.C."/>
        </authorList>
    </citation>
    <scope>NUCLEOTIDE SEQUENCE [LARGE SCALE GENOMIC DNA]</scope>
</reference>
<evidence type="ECO:0000256" key="4">
    <source>
        <dbReference type="ARBA" id="ARBA00022692"/>
    </source>
</evidence>
<dbReference type="GO" id="GO:0005886">
    <property type="term" value="C:plasma membrane"/>
    <property type="evidence" value="ECO:0007669"/>
    <property type="project" value="UniProtKB-SubCell"/>
</dbReference>
<evidence type="ECO:0000256" key="5">
    <source>
        <dbReference type="ARBA" id="ARBA00022741"/>
    </source>
</evidence>
<evidence type="ECO:0000256" key="3">
    <source>
        <dbReference type="ARBA" id="ARBA00022475"/>
    </source>
</evidence>
<feature type="transmembrane region" description="Helical" evidence="9">
    <location>
        <begin position="186"/>
        <end position="203"/>
    </location>
</feature>
<name>A0A7V8FMK4_9BURK</name>
<dbReference type="InterPro" id="IPR003439">
    <property type="entry name" value="ABC_transporter-like_ATP-bd"/>
</dbReference>
<evidence type="ECO:0000313" key="13">
    <source>
        <dbReference type="Proteomes" id="UP000461670"/>
    </source>
</evidence>
<dbReference type="PROSITE" id="PS50929">
    <property type="entry name" value="ABC_TM1F"/>
    <property type="match status" value="1"/>
</dbReference>
<feature type="transmembrane region" description="Helical" evidence="9">
    <location>
        <begin position="162"/>
        <end position="180"/>
    </location>
</feature>
<organism evidence="12 13">
    <name type="scientific">Paracidovorax wautersii</name>
    <dbReference type="NCBI Taxonomy" id="1177982"/>
    <lineage>
        <taxon>Bacteria</taxon>
        <taxon>Pseudomonadati</taxon>
        <taxon>Pseudomonadota</taxon>
        <taxon>Betaproteobacteria</taxon>
        <taxon>Burkholderiales</taxon>
        <taxon>Comamonadaceae</taxon>
        <taxon>Paracidovorax</taxon>
    </lineage>
</organism>
<dbReference type="FunFam" id="3.40.50.300:FF:000287">
    <property type="entry name" value="Multidrug ABC transporter ATP-binding protein"/>
    <property type="match status" value="1"/>
</dbReference>
<dbReference type="Gene3D" id="3.40.50.300">
    <property type="entry name" value="P-loop containing nucleotide triphosphate hydrolases"/>
    <property type="match status" value="1"/>
</dbReference>
<evidence type="ECO:0000256" key="7">
    <source>
        <dbReference type="ARBA" id="ARBA00022989"/>
    </source>
</evidence>
<evidence type="ECO:0000256" key="9">
    <source>
        <dbReference type="SAM" id="Phobius"/>
    </source>
</evidence>
<dbReference type="Pfam" id="PF00005">
    <property type="entry name" value="ABC_tran"/>
    <property type="match status" value="1"/>
</dbReference>
<evidence type="ECO:0000259" key="11">
    <source>
        <dbReference type="PROSITE" id="PS50929"/>
    </source>
</evidence>
<dbReference type="GO" id="GO:0016887">
    <property type="term" value="F:ATP hydrolysis activity"/>
    <property type="evidence" value="ECO:0007669"/>
    <property type="project" value="InterPro"/>
</dbReference>
<dbReference type="InterPro" id="IPR011527">
    <property type="entry name" value="ABC1_TM_dom"/>
</dbReference>
<feature type="transmembrane region" description="Helical" evidence="9">
    <location>
        <begin position="39"/>
        <end position="60"/>
    </location>
</feature>
<keyword evidence="5" id="KW-0547">Nucleotide-binding</keyword>
<sequence length="625" mass="68030">MFRFLESLIQGTRSPSPHAPPARLGAFYWHFIGQTKGPYLAMVATCLLLALADMGIPVVIGQVVHLLEAPDRAAALSAHGTQLAMMLGLVLLLRPLLQAVDLTVRHNVLVPGVTSLVRWQSHWHVVRQGWPFFQKDFAGRIANRVMQTAEAMRDSVISSIRALTFITTYGLFALVLTALADWRLGLPTLVWLCGYAGFLRHFVPRLRKLARERSDLRSLVVARVVDSYSNILTVKLFARLADEDAYVREAVDDHQRAIAGHMRMTARFLLTLNAMNALLLVSTAASGLWLWGQGLVGAAQVATAIPLAWQIANASGWVSFEIASIFENIGTVQDGMDTIAVPHALLDAPEARPLRVTQGGIRLQDLHFSYGGPRPVIDGIDLAVRPGERIGLVGRSGSGKSTLVNLLLRFYDVERGSIAIDGQDVRGVTQESLRAAIGLVTQDTSLLHRSIADNIRYGRPEATLAEVMQAARTAQADGFISQLSDWRGRTGYDAHVGERGVKLSGGQRQRIAIARVILKNAPILVLDEATSALDSEIEAAIQEQLVGLMEGKTVIAIAHRLSTIARMDRLVILDQGRIVEQGTHTELLRRGGHYAALWRHQSGGFLPDELPTAGAPAGEDASALA</sequence>
<accession>A0A7V8FMK4</accession>
<keyword evidence="6 12" id="KW-0067">ATP-binding</keyword>
<keyword evidence="7 9" id="KW-1133">Transmembrane helix</keyword>